<feature type="transmembrane region" description="Helical" evidence="6">
    <location>
        <begin position="419"/>
        <end position="439"/>
    </location>
</feature>
<feature type="transmembrane region" description="Helical" evidence="6">
    <location>
        <begin position="386"/>
        <end position="407"/>
    </location>
</feature>
<dbReference type="PANTHER" id="PTHR21576:SF160">
    <property type="entry name" value="NODULIN-LIKE DOMAIN-CONTAINING PROTEIN"/>
    <property type="match status" value="1"/>
</dbReference>
<evidence type="ECO:0000256" key="4">
    <source>
        <dbReference type="ARBA" id="ARBA00023136"/>
    </source>
</evidence>
<feature type="transmembrane region" description="Helical" evidence="6">
    <location>
        <begin position="102"/>
        <end position="122"/>
    </location>
</feature>
<gene>
    <name evidence="7" type="ORF">ARMOST_04378</name>
</gene>
<feature type="transmembrane region" description="Helical" evidence="6">
    <location>
        <begin position="534"/>
        <end position="553"/>
    </location>
</feature>
<feature type="transmembrane region" description="Helical" evidence="6">
    <location>
        <begin position="134"/>
        <end position="156"/>
    </location>
</feature>
<feature type="transmembrane region" description="Helical" evidence="6">
    <location>
        <begin position="445"/>
        <end position="468"/>
    </location>
</feature>
<feature type="transmembrane region" description="Helical" evidence="6">
    <location>
        <begin position="204"/>
        <end position="224"/>
    </location>
</feature>
<dbReference type="Proteomes" id="UP000219338">
    <property type="component" value="Unassembled WGS sequence"/>
</dbReference>
<keyword evidence="3 6" id="KW-1133">Transmembrane helix</keyword>
<feature type="transmembrane region" description="Helical" evidence="6">
    <location>
        <begin position="340"/>
        <end position="358"/>
    </location>
</feature>
<dbReference type="Gene3D" id="1.20.1250.20">
    <property type="entry name" value="MFS general substrate transporter like domains"/>
    <property type="match status" value="2"/>
</dbReference>
<keyword evidence="8" id="KW-1185">Reference proteome</keyword>
<keyword evidence="4 6" id="KW-0472">Membrane</keyword>
<feature type="region of interest" description="Disordered" evidence="5">
    <location>
        <begin position="289"/>
        <end position="311"/>
    </location>
</feature>
<dbReference type="PANTHER" id="PTHR21576">
    <property type="entry name" value="UNCHARACTERIZED NODULIN-LIKE PROTEIN"/>
    <property type="match status" value="1"/>
</dbReference>
<organism evidence="7 8">
    <name type="scientific">Armillaria ostoyae</name>
    <name type="common">Armillaria root rot fungus</name>
    <dbReference type="NCBI Taxonomy" id="47428"/>
    <lineage>
        <taxon>Eukaryota</taxon>
        <taxon>Fungi</taxon>
        <taxon>Dikarya</taxon>
        <taxon>Basidiomycota</taxon>
        <taxon>Agaricomycotina</taxon>
        <taxon>Agaricomycetes</taxon>
        <taxon>Agaricomycetidae</taxon>
        <taxon>Agaricales</taxon>
        <taxon>Marasmiineae</taxon>
        <taxon>Physalacriaceae</taxon>
        <taxon>Armillaria</taxon>
    </lineage>
</organism>
<dbReference type="OrthoDB" id="410267at2759"/>
<accession>A0A284QXC7</accession>
<dbReference type="Pfam" id="PF07690">
    <property type="entry name" value="MFS_1"/>
    <property type="match status" value="1"/>
</dbReference>
<evidence type="ECO:0000313" key="7">
    <source>
        <dbReference type="EMBL" id="SJL01062.1"/>
    </source>
</evidence>
<evidence type="ECO:0008006" key="9">
    <source>
        <dbReference type="Google" id="ProtNLM"/>
    </source>
</evidence>
<feature type="compositionally biased region" description="Polar residues" evidence="5">
    <location>
        <begin position="291"/>
        <end position="302"/>
    </location>
</feature>
<dbReference type="OMA" id="PDGLGCY"/>
<evidence type="ECO:0000256" key="5">
    <source>
        <dbReference type="SAM" id="MobiDB-lite"/>
    </source>
</evidence>
<dbReference type="STRING" id="47428.A0A284QXC7"/>
<feature type="transmembrane region" description="Helical" evidence="6">
    <location>
        <begin position="177"/>
        <end position="198"/>
    </location>
</feature>
<dbReference type="InterPro" id="IPR036259">
    <property type="entry name" value="MFS_trans_sf"/>
</dbReference>
<evidence type="ECO:0000256" key="2">
    <source>
        <dbReference type="ARBA" id="ARBA00022692"/>
    </source>
</evidence>
<proteinExistence type="predicted"/>
<evidence type="ECO:0000256" key="3">
    <source>
        <dbReference type="ARBA" id="ARBA00022989"/>
    </source>
</evidence>
<dbReference type="GO" id="GO:0022857">
    <property type="term" value="F:transmembrane transporter activity"/>
    <property type="evidence" value="ECO:0007669"/>
    <property type="project" value="InterPro"/>
</dbReference>
<dbReference type="EMBL" id="FUEG01000003">
    <property type="protein sequence ID" value="SJL01062.1"/>
    <property type="molecule type" value="Genomic_DNA"/>
</dbReference>
<dbReference type="AlphaFoldDB" id="A0A284QXC7"/>
<reference evidence="8" key="1">
    <citation type="journal article" date="2017" name="Nat. Ecol. Evol.">
        <title>Genome expansion and lineage-specific genetic innovations in the forest pathogenic fungi Armillaria.</title>
        <authorList>
            <person name="Sipos G."/>
            <person name="Prasanna A.N."/>
            <person name="Walter M.C."/>
            <person name="O'Connor E."/>
            <person name="Balint B."/>
            <person name="Krizsan K."/>
            <person name="Kiss B."/>
            <person name="Hess J."/>
            <person name="Varga T."/>
            <person name="Slot J."/>
            <person name="Riley R."/>
            <person name="Boka B."/>
            <person name="Rigling D."/>
            <person name="Barry K."/>
            <person name="Lee J."/>
            <person name="Mihaltcheva S."/>
            <person name="LaButti K."/>
            <person name="Lipzen A."/>
            <person name="Waldron R."/>
            <person name="Moloney N.M."/>
            <person name="Sperisen C."/>
            <person name="Kredics L."/>
            <person name="Vagvoelgyi C."/>
            <person name="Patrignani A."/>
            <person name="Fitzpatrick D."/>
            <person name="Nagy I."/>
            <person name="Doyle S."/>
            <person name="Anderson J.B."/>
            <person name="Grigoriev I.V."/>
            <person name="Gueldener U."/>
            <person name="Muensterkoetter M."/>
            <person name="Nagy L.G."/>
        </authorList>
    </citation>
    <scope>NUCLEOTIDE SEQUENCE [LARGE SCALE GENOMIC DNA]</scope>
    <source>
        <strain evidence="8">C18/9</strain>
    </source>
</reference>
<evidence type="ECO:0000313" key="8">
    <source>
        <dbReference type="Proteomes" id="UP000219338"/>
    </source>
</evidence>
<feature type="transmembrane region" description="Helical" evidence="6">
    <location>
        <begin position="20"/>
        <end position="38"/>
    </location>
</feature>
<name>A0A284QXC7_ARMOS</name>
<keyword evidence="2 6" id="KW-0812">Transmembrane</keyword>
<dbReference type="SUPFAM" id="SSF103473">
    <property type="entry name" value="MFS general substrate transporter"/>
    <property type="match status" value="1"/>
</dbReference>
<feature type="transmembrane region" description="Helical" evidence="6">
    <location>
        <begin position="480"/>
        <end position="498"/>
    </location>
</feature>
<comment type="subcellular location">
    <subcellularLocation>
        <location evidence="1">Membrane</location>
        <topology evidence="1">Multi-pass membrane protein</topology>
    </subcellularLocation>
</comment>
<evidence type="ECO:0000256" key="6">
    <source>
        <dbReference type="SAM" id="Phobius"/>
    </source>
</evidence>
<sequence length="574" mass="62426">MSTTQNPTAIPGPFGLPRITTLLASLLVALGAGTNYVYSGNFRQIGGEISLCLGFAAYAPQMGHRLKLSHTQLNLIALGGNVGVYSTGPVWGKIADSRGPRILMVASFTLLLLGYSGIRHVYDAGLKDDQSTITTFTLCMLALFGFMTGAGGNSALSGAVNSTAKSFPERLRASTTGIVLSGFGLSAFLFSSIAHFAFPGDTSSFLLVLSLGTALPEVVGYFFIRPVPLPASEQRYAPEGDAEAAPYHENSSRTRLLVSEDEGHAIFHHASPTTPAKDYIPGVANALELSPSRSMSPPQINTPRHRSRNSGRSFSLAGRSFMHEKPPNIYGRKLWCTLEFWLMCSILSLLSGTGLMYINNVGSMSQALFAHNNPTYNEDDAIPWQAAQVSAISVMNCLGRIVIGLISDFGKHHYAMPRCYNLVLVSFLVLLSQILASQIDDVRHLWQASTLLGLAYGSIFGIYPTLCIEWFGMPHFSENWGYISLAPMAGGNLFSLAFGNNLDAHEPKDTKSEATVMRGDRQCLEGKACYVDTLYLTIAGCFLALGLSVYACWRDRQKHTYDSLDWDDEEEEED</sequence>
<dbReference type="InterPro" id="IPR011701">
    <property type="entry name" value="MFS"/>
</dbReference>
<protein>
    <recommendedName>
        <fullName evidence="9">MFS general substrate transporter</fullName>
    </recommendedName>
</protein>
<dbReference type="GO" id="GO:0000329">
    <property type="term" value="C:fungal-type vacuole membrane"/>
    <property type="evidence" value="ECO:0007669"/>
    <property type="project" value="TreeGrafter"/>
</dbReference>
<evidence type="ECO:0000256" key="1">
    <source>
        <dbReference type="ARBA" id="ARBA00004141"/>
    </source>
</evidence>